<name>A0A1Y3AR85_EURMA</name>
<gene>
    <name evidence="2" type="ORF">BLA29_014992</name>
</gene>
<keyword evidence="3" id="KW-1185">Reference proteome</keyword>
<dbReference type="AlphaFoldDB" id="A0A1Y3AR85"/>
<dbReference type="InterPro" id="IPR054509">
    <property type="entry name" value="LARS1_ULD"/>
</dbReference>
<feature type="non-terminal residue" evidence="2">
    <location>
        <position position="1"/>
    </location>
</feature>
<evidence type="ECO:0000313" key="3">
    <source>
        <dbReference type="Proteomes" id="UP000194236"/>
    </source>
</evidence>
<dbReference type="EMBL" id="MUJZ01069220">
    <property type="protein sequence ID" value="OTF69695.1"/>
    <property type="molecule type" value="Genomic_DNA"/>
</dbReference>
<accession>A0A1Y3AR85</accession>
<proteinExistence type="predicted"/>
<sequence>SLVKILRYKDVELGPRCFPSAETFEKILVPIDMEGKLLVDFESKTISLMENGQSISLGNRIIYQI</sequence>
<evidence type="ECO:0000313" key="2">
    <source>
        <dbReference type="EMBL" id="OTF69695.1"/>
    </source>
</evidence>
<organism evidence="2 3">
    <name type="scientific">Euroglyphus maynei</name>
    <name type="common">Mayne's house dust mite</name>
    <dbReference type="NCBI Taxonomy" id="6958"/>
    <lineage>
        <taxon>Eukaryota</taxon>
        <taxon>Metazoa</taxon>
        <taxon>Ecdysozoa</taxon>
        <taxon>Arthropoda</taxon>
        <taxon>Chelicerata</taxon>
        <taxon>Arachnida</taxon>
        <taxon>Acari</taxon>
        <taxon>Acariformes</taxon>
        <taxon>Sarcoptiformes</taxon>
        <taxon>Astigmata</taxon>
        <taxon>Psoroptidia</taxon>
        <taxon>Analgoidea</taxon>
        <taxon>Pyroglyphidae</taxon>
        <taxon>Pyroglyphinae</taxon>
        <taxon>Euroglyphus</taxon>
    </lineage>
</organism>
<reference evidence="2 3" key="1">
    <citation type="submission" date="2017-03" db="EMBL/GenBank/DDBJ databases">
        <title>Genome Survey of Euroglyphus maynei.</title>
        <authorList>
            <person name="Arlian L.G."/>
            <person name="Morgan M.S."/>
            <person name="Rider S.D."/>
        </authorList>
    </citation>
    <scope>NUCLEOTIDE SEQUENCE [LARGE SCALE GENOMIC DNA]</scope>
    <source>
        <strain evidence="2">Arlian Lab</strain>
        <tissue evidence="2">Whole body</tissue>
    </source>
</reference>
<dbReference type="Proteomes" id="UP000194236">
    <property type="component" value="Unassembled WGS sequence"/>
</dbReference>
<feature type="domain" description="Leucine--tRNA ligase ubiquitin-like" evidence="1">
    <location>
        <begin position="3"/>
        <end position="64"/>
    </location>
</feature>
<dbReference type="Pfam" id="PF22947">
    <property type="entry name" value="ULD_3"/>
    <property type="match status" value="1"/>
</dbReference>
<comment type="caution">
    <text evidence="2">The sequence shown here is derived from an EMBL/GenBank/DDBJ whole genome shotgun (WGS) entry which is preliminary data.</text>
</comment>
<protein>
    <recommendedName>
        <fullName evidence="1">Leucine--tRNA ligase ubiquitin-like domain-containing protein</fullName>
    </recommendedName>
</protein>
<evidence type="ECO:0000259" key="1">
    <source>
        <dbReference type="Pfam" id="PF22947"/>
    </source>
</evidence>